<evidence type="ECO:0000313" key="2">
    <source>
        <dbReference type="EMBL" id="PRQ56044.1"/>
    </source>
</evidence>
<gene>
    <name evidence="2" type="ORF">RchiOBHm_Chr1g0331421</name>
</gene>
<evidence type="ECO:0000256" key="1">
    <source>
        <dbReference type="SAM" id="MobiDB-lite"/>
    </source>
</evidence>
<dbReference type="AlphaFoldDB" id="A0A2P6SBJ6"/>
<dbReference type="EMBL" id="PDCK01000039">
    <property type="protein sequence ID" value="PRQ56044.1"/>
    <property type="molecule type" value="Genomic_DNA"/>
</dbReference>
<sequence length="59" mass="6490">MADDSGGLSASKAAGQEEENSTAPFPEKFIYIFFMNWTSAVAELDEYEFSECSSRIGRA</sequence>
<organism evidence="2 3">
    <name type="scientific">Rosa chinensis</name>
    <name type="common">China rose</name>
    <dbReference type="NCBI Taxonomy" id="74649"/>
    <lineage>
        <taxon>Eukaryota</taxon>
        <taxon>Viridiplantae</taxon>
        <taxon>Streptophyta</taxon>
        <taxon>Embryophyta</taxon>
        <taxon>Tracheophyta</taxon>
        <taxon>Spermatophyta</taxon>
        <taxon>Magnoliopsida</taxon>
        <taxon>eudicotyledons</taxon>
        <taxon>Gunneridae</taxon>
        <taxon>Pentapetalae</taxon>
        <taxon>rosids</taxon>
        <taxon>fabids</taxon>
        <taxon>Rosales</taxon>
        <taxon>Rosaceae</taxon>
        <taxon>Rosoideae</taxon>
        <taxon>Rosoideae incertae sedis</taxon>
        <taxon>Rosa</taxon>
    </lineage>
</organism>
<accession>A0A2P6SBJ6</accession>
<dbReference type="Proteomes" id="UP000238479">
    <property type="component" value="Chromosome 1"/>
</dbReference>
<comment type="caution">
    <text evidence="2">The sequence shown here is derived from an EMBL/GenBank/DDBJ whole genome shotgun (WGS) entry which is preliminary data.</text>
</comment>
<proteinExistence type="predicted"/>
<reference evidence="2 3" key="1">
    <citation type="journal article" date="2018" name="Nat. Genet.">
        <title>The Rosa genome provides new insights in the design of modern roses.</title>
        <authorList>
            <person name="Bendahmane M."/>
        </authorList>
    </citation>
    <scope>NUCLEOTIDE SEQUENCE [LARGE SCALE GENOMIC DNA]</scope>
    <source>
        <strain evidence="3">cv. Old Blush</strain>
    </source>
</reference>
<keyword evidence="3" id="KW-1185">Reference proteome</keyword>
<dbReference type="Gramene" id="PRQ56044">
    <property type="protein sequence ID" value="PRQ56044"/>
    <property type="gene ID" value="RchiOBHm_Chr1g0331421"/>
</dbReference>
<protein>
    <submittedName>
        <fullName evidence="2">Uncharacterized protein</fullName>
    </submittedName>
</protein>
<name>A0A2P6SBJ6_ROSCH</name>
<feature type="region of interest" description="Disordered" evidence="1">
    <location>
        <begin position="1"/>
        <end position="21"/>
    </location>
</feature>
<evidence type="ECO:0000313" key="3">
    <source>
        <dbReference type="Proteomes" id="UP000238479"/>
    </source>
</evidence>